<evidence type="ECO:0000256" key="3">
    <source>
        <dbReference type="ARBA" id="ARBA00023163"/>
    </source>
</evidence>
<dbReference type="Pfam" id="PF00392">
    <property type="entry name" value="GntR"/>
    <property type="match status" value="1"/>
</dbReference>
<dbReference type="InterPro" id="IPR000524">
    <property type="entry name" value="Tscrpt_reg_HTH_GntR"/>
</dbReference>
<evidence type="ECO:0000256" key="1">
    <source>
        <dbReference type="ARBA" id="ARBA00023015"/>
    </source>
</evidence>
<dbReference type="RefSeq" id="WP_306413513.1">
    <property type="nucleotide sequence ID" value="NZ_JANFPI010000016.1"/>
</dbReference>
<evidence type="ECO:0000259" key="4">
    <source>
        <dbReference type="PROSITE" id="PS50949"/>
    </source>
</evidence>
<dbReference type="InterPro" id="IPR011711">
    <property type="entry name" value="GntR_C"/>
</dbReference>
<dbReference type="Proteomes" id="UP001208771">
    <property type="component" value="Unassembled WGS sequence"/>
</dbReference>
<dbReference type="Gene3D" id="1.20.120.530">
    <property type="entry name" value="GntR ligand-binding domain-like"/>
    <property type="match status" value="1"/>
</dbReference>
<dbReference type="AlphaFoldDB" id="A0AAE3SX92"/>
<protein>
    <submittedName>
        <fullName evidence="5">GntR family transcriptional regulator</fullName>
    </submittedName>
</protein>
<dbReference type="InterPro" id="IPR036388">
    <property type="entry name" value="WH-like_DNA-bd_sf"/>
</dbReference>
<sequence>MREPIQRKSLQDQATEWLREAIVRGDFAPGEVLTELMLTDRIGLGRSTVRSALFAMEAQELVTRTPYSSWHVAVLDARVIWEIYTLRAAFEGLGARILAERRAEFGTGLIETAFAALAAANDAGTDARVAADLGFHASFIEQTGHQHLIRRHGLLADKVEWLYRWSEAHWPCRQPLVSDHQRLFDMLMTGTPDAAEQAVRDHIAESIELDVAGFHELEARGAATLQQEQA</sequence>
<accession>A0AAE3SX92</accession>
<gene>
    <name evidence="5" type="ORF">NOF55_23205</name>
</gene>
<dbReference type="InterPro" id="IPR008920">
    <property type="entry name" value="TF_FadR/GntR_C"/>
</dbReference>
<feature type="domain" description="HTH gntR-type" evidence="4">
    <location>
        <begin position="8"/>
        <end position="75"/>
    </location>
</feature>
<keyword evidence="3" id="KW-0804">Transcription</keyword>
<dbReference type="PANTHER" id="PTHR43537">
    <property type="entry name" value="TRANSCRIPTIONAL REGULATOR, GNTR FAMILY"/>
    <property type="match status" value="1"/>
</dbReference>
<reference evidence="5" key="1">
    <citation type="submission" date="2022-07" db="EMBL/GenBank/DDBJ databases">
        <title>Ectorhizobium quercum gen.nov., sp. nov.</title>
        <authorList>
            <person name="Ma T."/>
            <person name="Li Y."/>
        </authorList>
    </citation>
    <scope>NUCLEOTIDE SEQUENCE</scope>
    <source>
        <strain evidence="5">BDR2-2</strain>
    </source>
</reference>
<dbReference type="Gene3D" id="1.10.10.10">
    <property type="entry name" value="Winged helix-like DNA-binding domain superfamily/Winged helix DNA-binding domain"/>
    <property type="match status" value="1"/>
</dbReference>
<dbReference type="InterPro" id="IPR036390">
    <property type="entry name" value="WH_DNA-bd_sf"/>
</dbReference>
<dbReference type="SMART" id="SM00345">
    <property type="entry name" value="HTH_GNTR"/>
    <property type="match status" value="1"/>
</dbReference>
<dbReference type="SUPFAM" id="SSF46785">
    <property type="entry name" value="Winged helix' DNA-binding domain"/>
    <property type="match status" value="1"/>
</dbReference>
<dbReference type="PANTHER" id="PTHR43537:SF44">
    <property type="entry name" value="GNTR FAMILY REGULATORY PROTEIN"/>
    <property type="match status" value="1"/>
</dbReference>
<organism evidence="5 6">
    <name type="scientific">Ectorhizobium quercum</name>
    <dbReference type="NCBI Taxonomy" id="2965071"/>
    <lineage>
        <taxon>Bacteria</taxon>
        <taxon>Pseudomonadati</taxon>
        <taxon>Pseudomonadota</taxon>
        <taxon>Alphaproteobacteria</taxon>
        <taxon>Hyphomicrobiales</taxon>
        <taxon>Rhizobiaceae</taxon>
        <taxon>Ectorhizobium</taxon>
    </lineage>
</organism>
<dbReference type="GO" id="GO:0003700">
    <property type="term" value="F:DNA-binding transcription factor activity"/>
    <property type="evidence" value="ECO:0007669"/>
    <property type="project" value="InterPro"/>
</dbReference>
<keyword evidence="2" id="KW-0238">DNA-binding</keyword>
<dbReference type="SMART" id="SM00895">
    <property type="entry name" value="FCD"/>
    <property type="match status" value="1"/>
</dbReference>
<comment type="caution">
    <text evidence="5">The sequence shown here is derived from an EMBL/GenBank/DDBJ whole genome shotgun (WGS) entry which is preliminary data.</text>
</comment>
<evidence type="ECO:0000313" key="6">
    <source>
        <dbReference type="Proteomes" id="UP001208771"/>
    </source>
</evidence>
<name>A0AAE3SX92_9HYPH</name>
<dbReference type="GO" id="GO:0003677">
    <property type="term" value="F:DNA binding"/>
    <property type="evidence" value="ECO:0007669"/>
    <property type="project" value="UniProtKB-KW"/>
</dbReference>
<keyword evidence="6" id="KW-1185">Reference proteome</keyword>
<evidence type="ECO:0000313" key="5">
    <source>
        <dbReference type="EMBL" id="MCX9000012.1"/>
    </source>
</evidence>
<dbReference type="SUPFAM" id="SSF48008">
    <property type="entry name" value="GntR ligand-binding domain-like"/>
    <property type="match status" value="1"/>
</dbReference>
<dbReference type="Pfam" id="PF07729">
    <property type="entry name" value="FCD"/>
    <property type="match status" value="1"/>
</dbReference>
<keyword evidence="1" id="KW-0805">Transcription regulation</keyword>
<dbReference type="PROSITE" id="PS50949">
    <property type="entry name" value="HTH_GNTR"/>
    <property type="match status" value="1"/>
</dbReference>
<dbReference type="EMBL" id="JANFPI010000016">
    <property type="protein sequence ID" value="MCX9000012.1"/>
    <property type="molecule type" value="Genomic_DNA"/>
</dbReference>
<proteinExistence type="predicted"/>
<evidence type="ECO:0000256" key="2">
    <source>
        <dbReference type="ARBA" id="ARBA00023125"/>
    </source>
</evidence>